<evidence type="ECO:0008006" key="3">
    <source>
        <dbReference type="Google" id="ProtNLM"/>
    </source>
</evidence>
<dbReference type="AlphaFoldDB" id="A0A369QLT3"/>
<sequence length="147" mass="16260">METQIIKKSIEINAPAAKIWDVLLLDQYNRIWFAEFSPGTFADTDWQEGSKVVFKDDSGSGIIGTIVANQFGKLLSVEYTGILKADAEDYASKEAQQVKGGREIYRVAENNGATQLEIEADMGAEMYEMMAGAWDQALLKIKDLAEA</sequence>
<dbReference type="OrthoDB" id="384974at2"/>
<keyword evidence="2" id="KW-1185">Reference proteome</keyword>
<evidence type="ECO:0000313" key="1">
    <source>
        <dbReference type="EMBL" id="RDC63799.1"/>
    </source>
</evidence>
<organism evidence="1 2">
    <name type="scientific">Adhaeribacter pallidiroseus</name>
    <dbReference type="NCBI Taxonomy" id="2072847"/>
    <lineage>
        <taxon>Bacteria</taxon>
        <taxon>Pseudomonadati</taxon>
        <taxon>Bacteroidota</taxon>
        <taxon>Cytophagia</taxon>
        <taxon>Cytophagales</taxon>
        <taxon>Hymenobacteraceae</taxon>
        <taxon>Adhaeribacter</taxon>
    </lineage>
</organism>
<name>A0A369QLT3_9BACT</name>
<proteinExistence type="predicted"/>
<gene>
    <name evidence="1" type="ORF">AHMF7616_02408</name>
</gene>
<dbReference type="SUPFAM" id="SSF55961">
    <property type="entry name" value="Bet v1-like"/>
    <property type="match status" value="1"/>
</dbReference>
<dbReference type="EMBL" id="QASA01000001">
    <property type="protein sequence ID" value="RDC63799.1"/>
    <property type="molecule type" value="Genomic_DNA"/>
</dbReference>
<reference evidence="1 2" key="1">
    <citation type="submission" date="2018-04" db="EMBL/GenBank/DDBJ databases">
        <title>Adhaeribacter sp. HMF7616 genome sequencing and assembly.</title>
        <authorList>
            <person name="Kang H."/>
            <person name="Kang J."/>
            <person name="Cha I."/>
            <person name="Kim H."/>
            <person name="Joh K."/>
        </authorList>
    </citation>
    <scope>NUCLEOTIDE SEQUENCE [LARGE SCALE GENOMIC DNA]</scope>
    <source>
        <strain evidence="1 2">HMF7616</strain>
    </source>
</reference>
<accession>A0A369QLT3</accession>
<protein>
    <recommendedName>
        <fullName evidence="3">SRPBCC domain-containing protein</fullName>
    </recommendedName>
</protein>
<dbReference type="RefSeq" id="WP_115373042.1">
    <property type="nucleotide sequence ID" value="NZ_QASA01000001.1"/>
</dbReference>
<dbReference type="Proteomes" id="UP000253919">
    <property type="component" value="Unassembled WGS sequence"/>
</dbReference>
<evidence type="ECO:0000313" key="2">
    <source>
        <dbReference type="Proteomes" id="UP000253919"/>
    </source>
</evidence>
<dbReference type="Gene3D" id="3.30.530.20">
    <property type="match status" value="1"/>
</dbReference>
<dbReference type="InterPro" id="IPR023393">
    <property type="entry name" value="START-like_dom_sf"/>
</dbReference>
<comment type="caution">
    <text evidence="1">The sequence shown here is derived from an EMBL/GenBank/DDBJ whole genome shotgun (WGS) entry which is preliminary data.</text>
</comment>
<dbReference type="CDD" id="cd07814">
    <property type="entry name" value="SRPBCC_CalC_Aha1-like"/>
    <property type="match status" value="1"/>
</dbReference>